<evidence type="ECO:0000313" key="3">
    <source>
        <dbReference type="Proteomes" id="UP000442695"/>
    </source>
</evidence>
<evidence type="ECO:0008006" key="4">
    <source>
        <dbReference type="Google" id="ProtNLM"/>
    </source>
</evidence>
<dbReference type="EMBL" id="WOWR01000048">
    <property type="protein sequence ID" value="KAF0252000.1"/>
    <property type="molecule type" value="Genomic_DNA"/>
</dbReference>
<accession>A0A7V8EBW1</accession>
<gene>
    <name evidence="2" type="ORF">GN299_25505</name>
</gene>
<proteinExistence type="predicted"/>
<dbReference type="AlphaFoldDB" id="A0A7V8EBW1"/>
<name>A0A7V8EBW1_PSEPU</name>
<evidence type="ECO:0000256" key="1">
    <source>
        <dbReference type="SAM" id="Coils"/>
    </source>
</evidence>
<dbReference type="RefSeq" id="WP_156859639.1">
    <property type="nucleotide sequence ID" value="NZ_CP120969.1"/>
</dbReference>
<comment type="caution">
    <text evidence="2">The sequence shown here is derived from an EMBL/GenBank/DDBJ whole genome shotgun (WGS) entry which is preliminary data.</text>
</comment>
<protein>
    <recommendedName>
        <fullName evidence="4">Phage protein</fullName>
    </recommendedName>
</protein>
<keyword evidence="1" id="KW-0175">Coiled coil</keyword>
<feature type="coiled-coil region" evidence="1">
    <location>
        <begin position="58"/>
        <end position="141"/>
    </location>
</feature>
<reference evidence="2 3" key="1">
    <citation type="submission" date="2019-12" db="EMBL/GenBank/DDBJ databases">
        <authorList>
            <person name="Woiski C."/>
        </authorList>
    </citation>
    <scope>NUCLEOTIDE SEQUENCE [LARGE SCALE GENOMIC DNA]</scope>
    <source>
        <strain evidence="2 3">BOE100</strain>
    </source>
</reference>
<organism evidence="2 3">
    <name type="scientific">Pseudomonas putida</name>
    <name type="common">Arthrobacter siderocapsulatus</name>
    <dbReference type="NCBI Taxonomy" id="303"/>
    <lineage>
        <taxon>Bacteria</taxon>
        <taxon>Pseudomonadati</taxon>
        <taxon>Pseudomonadota</taxon>
        <taxon>Gammaproteobacteria</taxon>
        <taxon>Pseudomonadales</taxon>
        <taxon>Pseudomonadaceae</taxon>
        <taxon>Pseudomonas</taxon>
    </lineage>
</organism>
<dbReference type="Proteomes" id="UP000442695">
    <property type="component" value="Unassembled WGS sequence"/>
</dbReference>
<evidence type="ECO:0000313" key="2">
    <source>
        <dbReference type="EMBL" id="KAF0252000.1"/>
    </source>
</evidence>
<sequence>MLKQHSGLVVFQAFGDDDGGNEPGAQVPITETPEFQETLRAELAKALAAETGGLKSKNAEILAEKRKVQEQLNAILAQAEDEADQAALKAGKMDFQALLDKRVNAANATWQERLQAEQAEKDELRKAVDAEKGRLKQFQIKQLIGNEALKNEFFQPTAIDDLINLAGGSWELTDNGELVSRDQHGNVAMGKSGRALTPKEWIESLIQTRPHYFKSMPGSGGKQGTGGAGKSVSREEWQSMIMLADTKAQAELFAKRTKGEIVVG</sequence>